<feature type="region of interest" description="Disordered" evidence="1">
    <location>
        <begin position="1"/>
        <end position="28"/>
    </location>
</feature>
<dbReference type="Proteomes" id="UP001341281">
    <property type="component" value="Chromosome 09"/>
</dbReference>
<reference evidence="2 3" key="1">
    <citation type="submission" date="2024-02" db="EMBL/GenBank/DDBJ databases">
        <title>High-quality chromosome-scale genome assembly of Pensacola bahiagrass (Paspalum notatum Flugge var. saurae).</title>
        <authorList>
            <person name="Vega J.M."/>
            <person name="Podio M."/>
            <person name="Orjuela J."/>
            <person name="Siena L.A."/>
            <person name="Pessino S.C."/>
            <person name="Combes M.C."/>
            <person name="Mariac C."/>
            <person name="Albertini E."/>
            <person name="Pupilli F."/>
            <person name="Ortiz J.P.A."/>
            <person name="Leblanc O."/>
        </authorList>
    </citation>
    <scope>NUCLEOTIDE SEQUENCE [LARGE SCALE GENOMIC DNA]</scope>
    <source>
        <strain evidence="2">R1</strain>
        <tissue evidence="2">Leaf</tissue>
    </source>
</reference>
<evidence type="ECO:0000313" key="3">
    <source>
        <dbReference type="Proteomes" id="UP001341281"/>
    </source>
</evidence>
<evidence type="ECO:0000313" key="2">
    <source>
        <dbReference type="EMBL" id="WVZ92928.1"/>
    </source>
</evidence>
<name>A0AAQ3UHW5_PASNO</name>
<feature type="compositionally biased region" description="Basic and acidic residues" evidence="1">
    <location>
        <begin position="1"/>
        <end position="15"/>
    </location>
</feature>
<dbReference type="EMBL" id="CP144753">
    <property type="protein sequence ID" value="WVZ92928.1"/>
    <property type="molecule type" value="Genomic_DNA"/>
</dbReference>
<gene>
    <name evidence="2" type="ORF">U9M48_038958</name>
</gene>
<dbReference type="AlphaFoldDB" id="A0AAQ3UHW5"/>
<evidence type="ECO:0000256" key="1">
    <source>
        <dbReference type="SAM" id="MobiDB-lite"/>
    </source>
</evidence>
<keyword evidence="3" id="KW-1185">Reference proteome</keyword>
<protein>
    <submittedName>
        <fullName evidence="2">Uncharacterized protein</fullName>
    </submittedName>
</protein>
<proteinExistence type="predicted"/>
<sequence length="117" mass="13266">MEKQPEKNGGEESNKEGGSADQKARDRPTYLVFKGSRNNFSRVVFSNDEELERVCAAAGRRRDVSKRLAKLSIEPVEMKRSKRIASKKKINYASLQSAREGPSTLMTVIIRMMTMKK</sequence>
<accession>A0AAQ3UHW5</accession>
<organism evidence="2 3">
    <name type="scientific">Paspalum notatum var. saurae</name>
    <dbReference type="NCBI Taxonomy" id="547442"/>
    <lineage>
        <taxon>Eukaryota</taxon>
        <taxon>Viridiplantae</taxon>
        <taxon>Streptophyta</taxon>
        <taxon>Embryophyta</taxon>
        <taxon>Tracheophyta</taxon>
        <taxon>Spermatophyta</taxon>
        <taxon>Magnoliopsida</taxon>
        <taxon>Liliopsida</taxon>
        <taxon>Poales</taxon>
        <taxon>Poaceae</taxon>
        <taxon>PACMAD clade</taxon>
        <taxon>Panicoideae</taxon>
        <taxon>Andropogonodae</taxon>
        <taxon>Paspaleae</taxon>
        <taxon>Paspalinae</taxon>
        <taxon>Paspalum</taxon>
    </lineage>
</organism>